<dbReference type="AlphaFoldDB" id="A0A2L2XIL0"/>
<organism evidence="2 3">
    <name type="scientific">Desulfocucumis palustris</name>
    <dbReference type="NCBI Taxonomy" id="1898651"/>
    <lineage>
        <taxon>Bacteria</taxon>
        <taxon>Bacillati</taxon>
        <taxon>Bacillota</taxon>
        <taxon>Clostridia</taxon>
        <taxon>Eubacteriales</taxon>
        <taxon>Desulfocucumaceae</taxon>
        <taxon>Desulfocucumis</taxon>
    </lineage>
</organism>
<proteinExistence type="predicted"/>
<evidence type="ECO:0000313" key="2">
    <source>
        <dbReference type="EMBL" id="GBF33741.1"/>
    </source>
</evidence>
<protein>
    <submittedName>
        <fullName evidence="2">Uncharacterized protein</fullName>
    </submittedName>
</protein>
<dbReference type="EMBL" id="BFAV01000119">
    <property type="protein sequence ID" value="GBF33741.1"/>
    <property type="molecule type" value="Genomic_DNA"/>
</dbReference>
<keyword evidence="3" id="KW-1185">Reference proteome</keyword>
<name>A0A2L2XIL0_9FIRM</name>
<sequence>MPIDKTKNRVMQIIALPCLFLFSDSSILLLRLGPRQSK</sequence>
<reference evidence="3" key="1">
    <citation type="submission" date="2018-02" db="EMBL/GenBank/DDBJ databases">
        <title>Genome sequence of Desulfocucumis palustris strain NAW-5.</title>
        <authorList>
            <person name="Watanabe M."/>
            <person name="Kojima H."/>
            <person name="Fukui M."/>
        </authorList>
    </citation>
    <scope>NUCLEOTIDE SEQUENCE [LARGE SCALE GENOMIC DNA]</scope>
    <source>
        <strain evidence="3">NAW-5</strain>
    </source>
</reference>
<evidence type="ECO:0000256" key="1">
    <source>
        <dbReference type="SAM" id="Phobius"/>
    </source>
</evidence>
<evidence type="ECO:0000313" key="3">
    <source>
        <dbReference type="Proteomes" id="UP000239549"/>
    </source>
</evidence>
<comment type="caution">
    <text evidence="2">The sequence shown here is derived from an EMBL/GenBank/DDBJ whole genome shotgun (WGS) entry which is preliminary data.</text>
</comment>
<feature type="transmembrane region" description="Helical" evidence="1">
    <location>
        <begin position="12"/>
        <end position="32"/>
    </location>
</feature>
<gene>
    <name evidence="2" type="ORF">DCCM_2851</name>
</gene>
<keyword evidence="1" id="KW-0472">Membrane</keyword>
<keyword evidence="1" id="KW-0812">Transmembrane</keyword>
<dbReference type="Proteomes" id="UP000239549">
    <property type="component" value="Unassembled WGS sequence"/>
</dbReference>
<keyword evidence="1" id="KW-1133">Transmembrane helix</keyword>
<accession>A0A2L2XIL0</accession>